<feature type="transmembrane region" description="Helical" evidence="1">
    <location>
        <begin position="29"/>
        <end position="52"/>
    </location>
</feature>
<keyword evidence="1" id="KW-0812">Transmembrane</keyword>
<organism evidence="2">
    <name type="scientific">Pinus koraiensis</name>
    <name type="common">Korean pine</name>
    <dbReference type="NCBI Taxonomy" id="88728"/>
    <lineage>
        <taxon>Eukaryota</taxon>
        <taxon>Viridiplantae</taxon>
        <taxon>Streptophyta</taxon>
        <taxon>Embryophyta</taxon>
        <taxon>Tracheophyta</taxon>
        <taxon>Spermatophyta</taxon>
        <taxon>Pinopsida</taxon>
        <taxon>Pinidae</taxon>
        <taxon>Conifers I</taxon>
        <taxon>Pinales</taxon>
        <taxon>Pinaceae</taxon>
        <taxon>Pinus</taxon>
        <taxon>Pinus subgen. Strobus</taxon>
    </lineage>
</organism>
<dbReference type="GeneID" id="5048529"/>
<evidence type="ECO:0000313" key="2">
    <source>
        <dbReference type="EMBL" id="ABP35374.1"/>
    </source>
</evidence>
<name>A4QMI8_PINKO</name>
<keyword evidence="2" id="KW-0934">Plastid</keyword>
<dbReference type="EMBL" id="AY228468">
    <property type="protein sequence ID" value="ABP35374.1"/>
    <property type="molecule type" value="Genomic_DNA"/>
</dbReference>
<dbReference type="AlphaFoldDB" id="A4QMI8"/>
<keyword evidence="1" id="KW-1133">Transmembrane helix</keyword>
<protein>
    <submittedName>
        <fullName evidence="2">ORF62a</fullName>
    </submittedName>
</protein>
<proteinExistence type="predicted"/>
<keyword evidence="1" id="KW-0472">Membrane</keyword>
<geneLocation type="chloroplast" evidence="2"/>
<dbReference type="RefSeq" id="YP_001152127.1">
    <property type="nucleotide sequence ID" value="NC_004677.2"/>
</dbReference>
<evidence type="ECO:0000256" key="1">
    <source>
        <dbReference type="SAM" id="Phobius"/>
    </source>
</evidence>
<accession>A4QMI8</accession>
<reference evidence="2" key="1">
    <citation type="submission" date="2007-04" db="EMBL/GenBank/DDBJ databases">
        <authorList>
            <person name="Noh E.W."/>
            <person name="Lee J.S."/>
            <person name="Choi Y.I."/>
            <person name="Han M.S."/>
            <person name="Yi Y.S."/>
            <person name="Han S.U."/>
        </authorList>
    </citation>
    <scope>NUCLEOTIDE SEQUENCE</scope>
</reference>
<keyword evidence="2" id="KW-0150">Chloroplast</keyword>
<sequence length="62" mass="7666">MDEFKLFNKVEYYQGGHFHFLLTDLINPIWNIFFFFFFFDDIGKIIFLLYILHGNSFHFCMI</sequence>